<protein>
    <submittedName>
        <fullName evidence="2">Arylamine N-acetyltransferase</fullName>
    </submittedName>
</protein>
<dbReference type="SUPFAM" id="SSF54001">
    <property type="entry name" value="Cysteine proteinases"/>
    <property type="match status" value="1"/>
</dbReference>
<dbReference type="AlphaFoldDB" id="A0A941EGN5"/>
<dbReference type="Gene3D" id="2.40.128.150">
    <property type="entry name" value="Cysteine proteinases"/>
    <property type="match status" value="1"/>
</dbReference>
<accession>A0A941EGN5</accession>
<evidence type="ECO:0000313" key="2">
    <source>
        <dbReference type="EMBL" id="MBR7831137.1"/>
    </source>
</evidence>
<name>A0A941EGN5_9ACTN</name>
<dbReference type="InterPro" id="IPR001447">
    <property type="entry name" value="Arylamine_N-AcTrfase"/>
</dbReference>
<evidence type="ECO:0000313" key="3">
    <source>
        <dbReference type="Proteomes" id="UP000676325"/>
    </source>
</evidence>
<dbReference type="PANTHER" id="PTHR11786">
    <property type="entry name" value="N-HYDROXYARYLAMINE O-ACETYLTRANSFERASE"/>
    <property type="match status" value="1"/>
</dbReference>
<dbReference type="InterPro" id="IPR038765">
    <property type="entry name" value="Papain-like_cys_pep_sf"/>
</dbReference>
<comment type="similarity">
    <text evidence="1">Belongs to the arylamine N-acetyltransferase family.</text>
</comment>
<proteinExistence type="inferred from homology"/>
<dbReference type="PANTHER" id="PTHR11786:SF0">
    <property type="entry name" value="ARYLAMINE N-ACETYLTRANSFERASE 4-RELATED"/>
    <property type="match status" value="1"/>
</dbReference>
<evidence type="ECO:0000256" key="1">
    <source>
        <dbReference type="ARBA" id="ARBA00006547"/>
    </source>
</evidence>
<dbReference type="GO" id="GO:0016407">
    <property type="term" value="F:acetyltransferase activity"/>
    <property type="evidence" value="ECO:0007669"/>
    <property type="project" value="InterPro"/>
</dbReference>
<sequence length="301" mass="32757">MIPRRGAVRPDPTADIDGYLARLGLERPARPTTDWLFAAHRAHVERIPYENLEIQLGRVTTVDPAESIGRIARGRGGYCFHLNGAFGTLLATLGFDVTRHLGEVRGARDDQAATDLTINHQVLTVECEGGSWFVDAGLGDAPYEPMRLEAGVLVAQGPFSYGLEPWAGRPGGWRFLHDPAQESFTSMVFAPEPVGPGAFADAHLRLSTSPDSDFVRAAVAGRRHAHGADVLRGRVLYRIDGGGTTKELIESRSSWYELLADVYGLHLPDVDEAERAKLWDRVVAAHEQWLADRAATAGSGS</sequence>
<dbReference type="Pfam" id="PF00797">
    <property type="entry name" value="Acetyltransf_2"/>
    <property type="match status" value="1"/>
</dbReference>
<dbReference type="EMBL" id="JAGSOH010000188">
    <property type="protein sequence ID" value="MBR7831137.1"/>
    <property type="molecule type" value="Genomic_DNA"/>
</dbReference>
<dbReference type="RefSeq" id="WP_212522253.1">
    <property type="nucleotide sequence ID" value="NZ_JAGSOH010000188.1"/>
</dbReference>
<organism evidence="2 3">
    <name type="scientific">Actinospica acidithermotolerans</name>
    <dbReference type="NCBI Taxonomy" id="2828514"/>
    <lineage>
        <taxon>Bacteria</taxon>
        <taxon>Bacillati</taxon>
        <taxon>Actinomycetota</taxon>
        <taxon>Actinomycetes</taxon>
        <taxon>Catenulisporales</taxon>
        <taxon>Actinospicaceae</taxon>
        <taxon>Actinospica</taxon>
    </lineage>
</organism>
<reference evidence="2" key="1">
    <citation type="submission" date="2021-04" db="EMBL/GenBank/DDBJ databases">
        <title>Genome based classification of Actinospica acidithermotolerans sp. nov., an actinobacterium isolated from an Indonesian hot spring.</title>
        <authorList>
            <person name="Kusuma A.B."/>
            <person name="Putra K.E."/>
            <person name="Nafisah S."/>
            <person name="Loh J."/>
            <person name="Nouioui I."/>
            <person name="Goodfellow M."/>
        </authorList>
    </citation>
    <scope>NUCLEOTIDE SEQUENCE</scope>
    <source>
        <strain evidence="2">MGRD01-02</strain>
    </source>
</reference>
<keyword evidence="3" id="KW-1185">Reference proteome</keyword>
<dbReference type="Proteomes" id="UP000676325">
    <property type="component" value="Unassembled WGS sequence"/>
</dbReference>
<dbReference type="Gene3D" id="3.30.2140.10">
    <property type="entry name" value="Arylamine N-acetyltransferase"/>
    <property type="match status" value="1"/>
</dbReference>
<comment type="caution">
    <text evidence="2">The sequence shown here is derived from an EMBL/GenBank/DDBJ whole genome shotgun (WGS) entry which is preliminary data.</text>
</comment>
<gene>
    <name evidence="2" type="ORF">KDK95_32830</name>
</gene>